<protein>
    <recommendedName>
        <fullName evidence="2">Xylose isomerase-like TIM barrel domain-containing protein</fullName>
    </recommendedName>
</protein>
<sequence>MNSEEKVLWPNDPVTKETKLHPLSDFSDFLPQRLRSHLFSKGVLESELPVEKTPTAEEKRIARNAILGIMVTGLELHAEDFRDSKAADYWEGIIELWQLLHDKSGTKLNITAHNPFMWGKNTFENADDFLATLNRELPAGFKEHLNRTFPELDANQIESLVERSAKILFDTPREYPLGSGNFNFEMSFPSGYLDQKIRAQVEQDSQDSDKLLKVLAEITSCITIENWKKQIEQMLKEYDVRRFTFHMAPIGAELDAEEFERLKVTLKKYAQFARKTNVIVQMETQGISQTQYEELFEDPELSNLRAIPGETGGWSITLDLAHMDIEETWNVTQKEKNKPTTEFWEARIKEGWVTEIHVSAKPESKSTDHFPKDTHWRIGDDIGGKTGEIVNGTLTNETDAFVPGFTVLPPREEETPTLLETVLKRQDTHPDSILLAQEANASIADVVFLKGLKDAILEE</sequence>
<dbReference type="AlphaFoldDB" id="A0A7C1HX45"/>
<evidence type="ECO:0008006" key="2">
    <source>
        <dbReference type="Google" id="ProtNLM"/>
    </source>
</evidence>
<evidence type="ECO:0000313" key="1">
    <source>
        <dbReference type="EMBL" id="HDQ88799.1"/>
    </source>
</evidence>
<dbReference type="EMBL" id="DSDM01000088">
    <property type="protein sequence ID" value="HDQ88799.1"/>
    <property type="molecule type" value="Genomic_DNA"/>
</dbReference>
<proteinExistence type="predicted"/>
<reference evidence="1" key="1">
    <citation type="journal article" date="2020" name="mSystems">
        <title>Genome- and Community-Level Interaction Insights into Carbon Utilization and Element Cycling Functions of Hydrothermarchaeota in Hydrothermal Sediment.</title>
        <authorList>
            <person name="Zhou Z."/>
            <person name="Liu Y."/>
            <person name="Xu W."/>
            <person name="Pan J."/>
            <person name="Luo Z.H."/>
            <person name="Li M."/>
        </authorList>
    </citation>
    <scope>NUCLEOTIDE SEQUENCE [LARGE SCALE GENOMIC DNA]</scope>
    <source>
        <strain evidence="1">SpSt-1219</strain>
    </source>
</reference>
<name>A0A7C1HX45_UNCKA</name>
<comment type="caution">
    <text evidence="1">The sequence shown here is derived from an EMBL/GenBank/DDBJ whole genome shotgun (WGS) entry which is preliminary data.</text>
</comment>
<accession>A0A7C1HX45</accession>
<dbReference type="Proteomes" id="UP000886066">
    <property type="component" value="Unassembled WGS sequence"/>
</dbReference>
<gene>
    <name evidence="1" type="ORF">ENN92_01470</name>
</gene>
<organism evidence="1">
    <name type="scientific">candidate division WWE3 bacterium</name>
    <dbReference type="NCBI Taxonomy" id="2053526"/>
    <lineage>
        <taxon>Bacteria</taxon>
        <taxon>Katanobacteria</taxon>
    </lineage>
</organism>